<reference evidence="2" key="1">
    <citation type="journal article" date="2022" name="bioRxiv">
        <title>Sequencing and chromosome-scale assembly of the giantPleurodeles waltlgenome.</title>
        <authorList>
            <person name="Brown T."/>
            <person name="Elewa A."/>
            <person name="Iarovenko S."/>
            <person name="Subramanian E."/>
            <person name="Araus A.J."/>
            <person name="Petzold A."/>
            <person name="Susuki M."/>
            <person name="Suzuki K.-i.T."/>
            <person name="Hayashi T."/>
            <person name="Toyoda A."/>
            <person name="Oliveira C."/>
            <person name="Osipova E."/>
            <person name="Leigh N.D."/>
            <person name="Simon A."/>
            <person name="Yun M.H."/>
        </authorList>
    </citation>
    <scope>NUCLEOTIDE SEQUENCE</scope>
    <source>
        <strain evidence="2">20211129_DDA</strain>
        <tissue evidence="2">Liver</tissue>
    </source>
</reference>
<proteinExistence type="predicted"/>
<dbReference type="EMBL" id="JANPWB010000010">
    <property type="protein sequence ID" value="KAJ1137019.1"/>
    <property type="molecule type" value="Genomic_DNA"/>
</dbReference>
<evidence type="ECO:0000256" key="1">
    <source>
        <dbReference type="SAM" id="MobiDB-lite"/>
    </source>
</evidence>
<accession>A0AAV7QBQ3</accession>
<feature type="compositionally biased region" description="Low complexity" evidence="1">
    <location>
        <begin position="62"/>
        <end position="72"/>
    </location>
</feature>
<feature type="compositionally biased region" description="Basic and acidic residues" evidence="1">
    <location>
        <begin position="46"/>
        <end position="61"/>
    </location>
</feature>
<dbReference type="Proteomes" id="UP001066276">
    <property type="component" value="Chromosome 6"/>
</dbReference>
<gene>
    <name evidence="2" type="ORF">NDU88_003432</name>
</gene>
<feature type="region of interest" description="Disordered" evidence="1">
    <location>
        <begin position="1"/>
        <end position="137"/>
    </location>
</feature>
<name>A0AAV7QBQ3_PLEWA</name>
<feature type="compositionally biased region" description="Low complexity" evidence="1">
    <location>
        <begin position="1"/>
        <end position="15"/>
    </location>
</feature>
<organism evidence="2 3">
    <name type="scientific">Pleurodeles waltl</name>
    <name type="common">Iberian ribbed newt</name>
    <dbReference type="NCBI Taxonomy" id="8319"/>
    <lineage>
        <taxon>Eukaryota</taxon>
        <taxon>Metazoa</taxon>
        <taxon>Chordata</taxon>
        <taxon>Craniata</taxon>
        <taxon>Vertebrata</taxon>
        <taxon>Euteleostomi</taxon>
        <taxon>Amphibia</taxon>
        <taxon>Batrachia</taxon>
        <taxon>Caudata</taxon>
        <taxon>Salamandroidea</taxon>
        <taxon>Salamandridae</taxon>
        <taxon>Pleurodelinae</taxon>
        <taxon>Pleurodeles</taxon>
    </lineage>
</organism>
<keyword evidence="3" id="KW-1185">Reference proteome</keyword>
<sequence length="137" mass="13762">MEAGTRARPARRTAPSKGAIPTGNPRGSSAITAPGASTHAPQPGHSSRDADRPGHGTHEAPRPAGTAPTATQGGMGALRHWSKGSRRGSGAQASGAREPCNPRARRQDPAAAGSGRTTVSASPATPPGNGLQACRFY</sequence>
<protein>
    <submittedName>
        <fullName evidence="2">Uncharacterized protein</fullName>
    </submittedName>
</protein>
<dbReference type="AlphaFoldDB" id="A0AAV7QBQ3"/>
<evidence type="ECO:0000313" key="3">
    <source>
        <dbReference type="Proteomes" id="UP001066276"/>
    </source>
</evidence>
<comment type="caution">
    <text evidence="2">The sequence shown here is derived from an EMBL/GenBank/DDBJ whole genome shotgun (WGS) entry which is preliminary data.</text>
</comment>
<feature type="compositionally biased region" description="Low complexity" evidence="1">
    <location>
        <begin position="88"/>
        <end position="97"/>
    </location>
</feature>
<evidence type="ECO:0000313" key="2">
    <source>
        <dbReference type="EMBL" id="KAJ1137019.1"/>
    </source>
</evidence>